<evidence type="ECO:0000313" key="2">
    <source>
        <dbReference type="Proteomes" id="UP000062043"/>
    </source>
</evidence>
<dbReference type="Proteomes" id="UP000062043">
    <property type="component" value="Chromosome"/>
</dbReference>
<dbReference type="InterPro" id="IPR025354">
    <property type="entry name" value="DUF4258"/>
</dbReference>
<evidence type="ECO:0008006" key="3">
    <source>
        <dbReference type="Google" id="ProtNLM"/>
    </source>
</evidence>
<dbReference type="GeneID" id="27135607"/>
<dbReference type="STRING" id="1432656.X802_08060"/>
<dbReference type="KEGG" id="tgy:X802_08060"/>
<dbReference type="EMBL" id="CP007140">
    <property type="protein sequence ID" value="AJC72778.1"/>
    <property type="molecule type" value="Genomic_DNA"/>
</dbReference>
<sequence>MVHYTKHAEIRMSQYGISREEVEDTLRNPLHLFFDFSSNRYVAIGTKNGHGLVVVYEVVHGEKVVVTTYHTSKVDKIIRAKLSSGRWIEL</sequence>
<dbReference type="AlphaFoldDB" id="A0A0X1KNG2"/>
<gene>
    <name evidence="1" type="ORF">X802_08060</name>
</gene>
<proteinExistence type="predicted"/>
<dbReference type="Pfam" id="PF14076">
    <property type="entry name" value="DUF4258"/>
    <property type="match status" value="1"/>
</dbReference>
<organism evidence="1 2">
    <name type="scientific">Thermococcus guaymasensis DSM 11113</name>
    <dbReference type="NCBI Taxonomy" id="1432656"/>
    <lineage>
        <taxon>Archaea</taxon>
        <taxon>Methanobacteriati</taxon>
        <taxon>Methanobacteriota</taxon>
        <taxon>Thermococci</taxon>
        <taxon>Thermococcales</taxon>
        <taxon>Thermococcaceae</taxon>
        <taxon>Thermococcus</taxon>
    </lineage>
</organism>
<dbReference type="RefSeq" id="WP_062372578.1">
    <property type="nucleotide sequence ID" value="NZ_CP007140.1"/>
</dbReference>
<dbReference type="OrthoDB" id="101047at2157"/>
<dbReference type="PATRIC" id="fig|1432656.3.peg.1573"/>
<evidence type="ECO:0000313" key="1">
    <source>
        <dbReference type="EMBL" id="AJC72778.1"/>
    </source>
</evidence>
<reference evidence="1 2" key="1">
    <citation type="submission" date="2014-01" db="EMBL/GenBank/DDBJ databases">
        <title>Genome sequencing of Thermococcus guaymasensis.</title>
        <authorList>
            <person name="Zhang X."/>
            <person name="Alvare G."/>
            <person name="Fristensky B."/>
            <person name="Chen L."/>
            <person name="Suen T."/>
            <person name="Chen Q."/>
            <person name="Ma K."/>
        </authorList>
    </citation>
    <scope>NUCLEOTIDE SEQUENCE [LARGE SCALE GENOMIC DNA]</scope>
    <source>
        <strain evidence="1 2">DSM 11113</strain>
    </source>
</reference>
<keyword evidence="2" id="KW-1185">Reference proteome</keyword>
<protein>
    <recommendedName>
        <fullName evidence="3">DUF4258 domain-containing protein</fullName>
    </recommendedName>
</protein>
<name>A0A0X1KNG2_9EURY</name>
<accession>A0A0X1KNG2</accession>